<feature type="region of interest" description="Disordered" evidence="1">
    <location>
        <begin position="347"/>
        <end position="374"/>
    </location>
</feature>
<dbReference type="InterPro" id="IPR059226">
    <property type="entry name" value="Choice_anch_Q_dom"/>
</dbReference>
<feature type="compositionally biased region" description="Gly residues" evidence="1">
    <location>
        <begin position="270"/>
        <end position="287"/>
    </location>
</feature>
<dbReference type="RefSeq" id="WP_263544415.1">
    <property type="nucleotide sequence ID" value="NZ_JAOVZO020000001.1"/>
</dbReference>
<keyword evidence="3" id="KW-1185">Reference proteome</keyword>
<comment type="caution">
    <text evidence="2">The sequence shown here is derived from an EMBL/GenBank/DDBJ whole genome shotgun (WGS) entry which is preliminary data.</text>
</comment>
<reference evidence="2" key="1">
    <citation type="submission" date="2023-02" db="EMBL/GenBank/DDBJ databases">
        <title>Tahibacter soli sp. nov. isolated from soil.</title>
        <authorList>
            <person name="Baek J.H."/>
            <person name="Lee J.K."/>
            <person name="Choi D.G."/>
            <person name="Jeon C.O."/>
        </authorList>
    </citation>
    <scope>NUCLEOTIDE SEQUENCE</scope>
    <source>
        <strain evidence="2">BL</strain>
    </source>
</reference>
<proteinExistence type="predicted"/>
<organism evidence="2 3">
    <name type="scientific">Tahibacter soli</name>
    <dbReference type="NCBI Taxonomy" id="2983605"/>
    <lineage>
        <taxon>Bacteria</taxon>
        <taxon>Pseudomonadati</taxon>
        <taxon>Pseudomonadota</taxon>
        <taxon>Gammaproteobacteria</taxon>
        <taxon>Lysobacterales</taxon>
        <taxon>Rhodanobacteraceae</taxon>
        <taxon>Tahibacter</taxon>
    </lineage>
</organism>
<evidence type="ECO:0000313" key="3">
    <source>
        <dbReference type="Proteomes" id="UP001139971"/>
    </source>
</evidence>
<gene>
    <name evidence="2" type="ORF">OD750_000375</name>
</gene>
<accession>A0A9X4BFF5</accession>
<sequence>MSAIVPVFRVVRLTSPRAAWPARLGALILIAPALLPNAHATTIGCTDGVGDSAALIAAIDAANANGGDTLDLGAGCVYGFGAANNFWYGPNALPPIASTITIRGHGARLQATHADTTAANGFRFFYVSGGMQLPAGELRLDHLTIADGYARGGDSSFGGSGAGMGGAVFNQGTLALDSVTLTGNVAQGGGGNTSGNIYGGAGMGQDGQFYTGGGFGGPLGASYGGNGGVAGSGGGGGGGGFLAGADGANGNAAAGGVGGGLGRLGSIPPGDGGSGGDVGQGAGAGGGGVGGGGGSGAGSGNGAGGAFGNGGLSSVGAGGGGGFGGGGGWCGAPSGVTGGFGGFGGGGGGGFSSSPQGRGGFGGGAGRSPSGNGGGGAGMGGAIFNHAGTLSLVNTTLSGNSANGGAGAGSSNPGRDGSGLGGAIFNLNGTVSVNFSTIANNSIVRTNADQGPGDGAGIYSVAIGNRIADGAASVALLTLSNSLVTGNTAANGASANQVVNFRGSGSNTNAAQLRYVGANLIGSVNNNDDAQGPVPLADAITLGALADNGGDTPTLALPAGSAAIDAGVGCASAQPATDQRGLARVWPDTPDLGAYEYGAPSGPGEVVFHDNFEGVVACRYAALLR</sequence>
<evidence type="ECO:0000256" key="1">
    <source>
        <dbReference type="SAM" id="MobiDB-lite"/>
    </source>
</evidence>
<name>A0A9X4BFF5_9GAMM</name>
<dbReference type="Proteomes" id="UP001139971">
    <property type="component" value="Unassembled WGS sequence"/>
</dbReference>
<evidence type="ECO:0000313" key="2">
    <source>
        <dbReference type="EMBL" id="MDC8010995.1"/>
    </source>
</evidence>
<feature type="region of interest" description="Disordered" evidence="1">
    <location>
        <begin position="265"/>
        <end position="287"/>
    </location>
</feature>
<evidence type="ECO:0008006" key="4">
    <source>
        <dbReference type="Google" id="ProtNLM"/>
    </source>
</evidence>
<dbReference type="EMBL" id="JAOVZO020000001">
    <property type="protein sequence ID" value="MDC8010995.1"/>
    <property type="molecule type" value="Genomic_DNA"/>
</dbReference>
<protein>
    <recommendedName>
        <fullName evidence="4">CSLREA domain-containing protein</fullName>
    </recommendedName>
</protein>
<dbReference type="AlphaFoldDB" id="A0A9X4BFF5"/>
<dbReference type="NCBIfam" id="NF041518">
    <property type="entry name" value="choice_anch_Q"/>
    <property type="match status" value="1"/>
</dbReference>